<evidence type="ECO:0000313" key="2">
    <source>
        <dbReference type="Proteomes" id="UP000299102"/>
    </source>
</evidence>
<comment type="caution">
    <text evidence="1">The sequence shown here is derived from an EMBL/GenBank/DDBJ whole genome shotgun (WGS) entry which is preliminary data.</text>
</comment>
<organism evidence="1 2">
    <name type="scientific">Eumeta variegata</name>
    <name type="common">Bagworm moth</name>
    <name type="synonym">Eumeta japonica</name>
    <dbReference type="NCBI Taxonomy" id="151549"/>
    <lineage>
        <taxon>Eukaryota</taxon>
        <taxon>Metazoa</taxon>
        <taxon>Ecdysozoa</taxon>
        <taxon>Arthropoda</taxon>
        <taxon>Hexapoda</taxon>
        <taxon>Insecta</taxon>
        <taxon>Pterygota</taxon>
        <taxon>Neoptera</taxon>
        <taxon>Endopterygota</taxon>
        <taxon>Lepidoptera</taxon>
        <taxon>Glossata</taxon>
        <taxon>Ditrysia</taxon>
        <taxon>Tineoidea</taxon>
        <taxon>Psychidae</taxon>
        <taxon>Oiketicinae</taxon>
        <taxon>Eumeta</taxon>
    </lineage>
</organism>
<evidence type="ECO:0000313" key="1">
    <source>
        <dbReference type="EMBL" id="GBP85401.1"/>
    </source>
</evidence>
<protein>
    <submittedName>
        <fullName evidence="1">Uncharacterized protein</fullName>
    </submittedName>
</protein>
<sequence length="86" mass="9628">MISNTMRPLKPPSATYDSVSTKSVAGMHVRARIKIGLGSRLYKFSLATTAKKKVIKALIAQGEKLHWKEIKKENTFDGYKVLSIHI</sequence>
<dbReference type="Proteomes" id="UP000299102">
    <property type="component" value="Unassembled WGS sequence"/>
</dbReference>
<dbReference type="AlphaFoldDB" id="A0A4C1Z9D7"/>
<keyword evidence="2" id="KW-1185">Reference proteome</keyword>
<dbReference type="EMBL" id="BGZK01001733">
    <property type="protein sequence ID" value="GBP85401.1"/>
    <property type="molecule type" value="Genomic_DNA"/>
</dbReference>
<reference evidence="1 2" key="1">
    <citation type="journal article" date="2019" name="Commun. Biol.">
        <title>The bagworm genome reveals a unique fibroin gene that provides high tensile strength.</title>
        <authorList>
            <person name="Kono N."/>
            <person name="Nakamura H."/>
            <person name="Ohtoshi R."/>
            <person name="Tomita M."/>
            <person name="Numata K."/>
            <person name="Arakawa K."/>
        </authorList>
    </citation>
    <scope>NUCLEOTIDE SEQUENCE [LARGE SCALE GENOMIC DNA]</scope>
</reference>
<gene>
    <name evidence="1" type="ORF">EVAR_62981_1</name>
</gene>
<proteinExistence type="predicted"/>
<name>A0A4C1Z9D7_EUMVA</name>
<accession>A0A4C1Z9D7</accession>